<proteinExistence type="predicted"/>
<sequence>MKIIPPPSSLSPSLSLFFSHSPLIF</sequence>
<reference evidence="2" key="1">
    <citation type="submission" date="2016-11" db="UniProtKB">
        <authorList>
            <consortium name="WormBaseParasite"/>
        </authorList>
    </citation>
    <scope>IDENTIFICATION</scope>
</reference>
<accession>A0A1I7WD79</accession>
<keyword evidence="1" id="KW-1185">Reference proteome</keyword>
<evidence type="ECO:0000313" key="1">
    <source>
        <dbReference type="Proteomes" id="UP000095283"/>
    </source>
</evidence>
<evidence type="ECO:0000313" key="2">
    <source>
        <dbReference type="WBParaSite" id="Hba_02727"/>
    </source>
</evidence>
<organism evidence="1 2">
    <name type="scientific">Heterorhabditis bacteriophora</name>
    <name type="common">Entomopathogenic nematode worm</name>
    <dbReference type="NCBI Taxonomy" id="37862"/>
    <lineage>
        <taxon>Eukaryota</taxon>
        <taxon>Metazoa</taxon>
        <taxon>Ecdysozoa</taxon>
        <taxon>Nematoda</taxon>
        <taxon>Chromadorea</taxon>
        <taxon>Rhabditida</taxon>
        <taxon>Rhabditina</taxon>
        <taxon>Rhabditomorpha</taxon>
        <taxon>Strongyloidea</taxon>
        <taxon>Heterorhabditidae</taxon>
        <taxon>Heterorhabditis</taxon>
    </lineage>
</organism>
<name>A0A1I7WD79_HETBA</name>
<protein>
    <submittedName>
        <fullName evidence="2">Uncharacterized protein</fullName>
    </submittedName>
</protein>
<dbReference type="Proteomes" id="UP000095283">
    <property type="component" value="Unplaced"/>
</dbReference>
<dbReference type="AlphaFoldDB" id="A0A1I7WD79"/>
<dbReference type="WBParaSite" id="Hba_02727">
    <property type="protein sequence ID" value="Hba_02727"/>
    <property type="gene ID" value="Hba_02727"/>
</dbReference>